<keyword evidence="7" id="KW-0067">ATP-binding</keyword>
<evidence type="ECO:0000313" key="12">
    <source>
        <dbReference type="Proteomes" id="UP000034107"/>
    </source>
</evidence>
<dbReference type="SUPFAM" id="SSF81301">
    <property type="entry name" value="Nucleotidyltransferase"/>
    <property type="match status" value="1"/>
</dbReference>
<evidence type="ECO:0000313" key="11">
    <source>
        <dbReference type="EMBL" id="KKU22350.1"/>
    </source>
</evidence>
<dbReference type="Pfam" id="PF01909">
    <property type="entry name" value="NTP_transf_2"/>
    <property type="match status" value="1"/>
</dbReference>
<evidence type="ECO:0000256" key="4">
    <source>
        <dbReference type="ARBA" id="ARBA00022695"/>
    </source>
</evidence>
<gene>
    <name evidence="11" type="ORF">UX31_C0003G0016</name>
</gene>
<name>A0A0G1RN47_9BACT</name>
<dbReference type="Proteomes" id="UP000034107">
    <property type="component" value="Unassembled WGS sequence"/>
</dbReference>
<comment type="cofactor">
    <cofactor evidence="1">
        <name>Mg(2+)</name>
        <dbReference type="ChEBI" id="CHEBI:18420"/>
    </cofactor>
</comment>
<dbReference type="PANTHER" id="PTHR33571">
    <property type="entry name" value="SSL8005 PROTEIN"/>
    <property type="match status" value="1"/>
</dbReference>
<accession>A0A0G1RN47</accession>
<dbReference type="CDD" id="cd05403">
    <property type="entry name" value="NT_KNTase_like"/>
    <property type="match status" value="1"/>
</dbReference>
<keyword evidence="8" id="KW-0460">Magnesium</keyword>
<dbReference type="GO" id="GO:0046872">
    <property type="term" value="F:metal ion binding"/>
    <property type="evidence" value="ECO:0007669"/>
    <property type="project" value="UniProtKB-KW"/>
</dbReference>
<dbReference type="InterPro" id="IPR052038">
    <property type="entry name" value="Type-VII_TA_antitoxin"/>
</dbReference>
<keyword evidence="5" id="KW-0479">Metal-binding</keyword>
<dbReference type="PANTHER" id="PTHR33571:SF14">
    <property type="entry name" value="PROTEIN ADENYLYLTRANSFERASE MJ0435-RELATED"/>
    <property type="match status" value="1"/>
</dbReference>
<dbReference type="InterPro" id="IPR043519">
    <property type="entry name" value="NT_sf"/>
</dbReference>
<keyword evidence="4" id="KW-0548">Nucleotidyltransferase</keyword>
<organism evidence="11 12">
    <name type="scientific">Candidatus Nomurabacteria bacterium GW2011_GWA1_46_11</name>
    <dbReference type="NCBI Taxonomy" id="1618732"/>
    <lineage>
        <taxon>Bacteria</taxon>
        <taxon>Candidatus Nomuraibacteriota</taxon>
    </lineage>
</organism>
<dbReference type="GO" id="GO:0005524">
    <property type="term" value="F:ATP binding"/>
    <property type="evidence" value="ECO:0007669"/>
    <property type="project" value="UniProtKB-KW"/>
</dbReference>
<proteinExistence type="inferred from homology"/>
<comment type="caution">
    <text evidence="11">The sequence shown here is derived from an EMBL/GenBank/DDBJ whole genome shotgun (WGS) entry which is preliminary data.</text>
</comment>
<dbReference type="PATRIC" id="fig|1618732.3.peg.125"/>
<dbReference type="GO" id="GO:0016779">
    <property type="term" value="F:nucleotidyltransferase activity"/>
    <property type="evidence" value="ECO:0007669"/>
    <property type="project" value="UniProtKB-KW"/>
</dbReference>
<keyword evidence="2" id="KW-1277">Toxin-antitoxin system</keyword>
<keyword evidence="3" id="KW-0808">Transferase</keyword>
<keyword evidence="6" id="KW-0547">Nucleotide-binding</keyword>
<evidence type="ECO:0000256" key="6">
    <source>
        <dbReference type="ARBA" id="ARBA00022741"/>
    </source>
</evidence>
<evidence type="ECO:0000256" key="2">
    <source>
        <dbReference type="ARBA" id="ARBA00022649"/>
    </source>
</evidence>
<dbReference type="EMBL" id="LCLS01000003">
    <property type="protein sequence ID" value="KKU22350.1"/>
    <property type="molecule type" value="Genomic_DNA"/>
</dbReference>
<dbReference type="Gene3D" id="3.30.460.10">
    <property type="entry name" value="Beta Polymerase, domain 2"/>
    <property type="match status" value="1"/>
</dbReference>
<evidence type="ECO:0000256" key="7">
    <source>
        <dbReference type="ARBA" id="ARBA00022840"/>
    </source>
</evidence>
<comment type="similarity">
    <text evidence="9">Belongs to the MntA antitoxin family.</text>
</comment>
<dbReference type="InterPro" id="IPR002934">
    <property type="entry name" value="Polymerase_NTP_transf_dom"/>
</dbReference>
<evidence type="ECO:0000256" key="5">
    <source>
        <dbReference type="ARBA" id="ARBA00022723"/>
    </source>
</evidence>
<evidence type="ECO:0000256" key="1">
    <source>
        <dbReference type="ARBA" id="ARBA00001946"/>
    </source>
</evidence>
<reference evidence="11 12" key="1">
    <citation type="journal article" date="2015" name="Nature">
        <title>rRNA introns, odd ribosomes, and small enigmatic genomes across a large radiation of phyla.</title>
        <authorList>
            <person name="Brown C.T."/>
            <person name="Hug L.A."/>
            <person name="Thomas B.C."/>
            <person name="Sharon I."/>
            <person name="Castelle C.J."/>
            <person name="Singh A."/>
            <person name="Wilkins M.J."/>
            <person name="Williams K.H."/>
            <person name="Banfield J.F."/>
        </authorList>
    </citation>
    <scope>NUCLEOTIDE SEQUENCE [LARGE SCALE GENOMIC DNA]</scope>
</reference>
<sequence length="101" mass="11181">MVNDRQQILNLITSNKQAFSKFGASKIGLFGSFVRGEQTAESDVDLLVEFKPGLKNYRNLLGTAELAEGLVGRKVEIVTTESISPFIAPYIEKEVEYVQIA</sequence>
<evidence type="ECO:0000256" key="3">
    <source>
        <dbReference type="ARBA" id="ARBA00022679"/>
    </source>
</evidence>
<evidence type="ECO:0000256" key="8">
    <source>
        <dbReference type="ARBA" id="ARBA00022842"/>
    </source>
</evidence>
<dbReference type="AlphaFoldDB" id="A0A0G1RN47"/>
<feature type="domain" description="Polymerase nucleotidyl transferase" evidence="10">
    <location>
        <begin position="21"/>
        <end position="97"/>
    </location>
</feature>
<evidence type="ECO:0000256" key="9">
    <source>
        <dbReference type="ARBA" id="ARBA00038276"/>
    </source>
</evidence>
<evidence type="ECO:0000259" key="10">
    <source>
        <dbReference type="Pfam" id="PF01909"/>
    </source>
</evidence>
<protein>
    <submittedName>
        <fullName evidence="11">Polymerase beta domain protein region protein</fullName>
    </submittedName>
</protein>